<dbReference type="AlphaFoldDB" id="A0A8K0DDZ8"/>
<evidence type="ECO:0000256" key="1">
    <source>
        <dbReference type="SAM" id="MobiDB-lite"/>
    </source>
</evidence>
<organism evidence="2 3">
    <name type="scientific">Ignelater luminosus</name>
    <name type="common">Cucubano</name>
    <name type="synonym">Pyrophorus luminosus</name>
    <dbReference type="NCBI Taxonomy" id="2038154"/>
    <lineage>
        <taxon>Eukaryota</taxon>
        <taxon>Metazoa</taxon>
        <taxon>Ecdysozoa</taxon>
        <taxon>Arthropoda</taxon>
        <taxon>Hexapoda</taxon>
        <taxon>Insecta</taxon>
        <taxon>Pterygota</taxon>
        <taxon>Neoptera</taxon>
        <taxon>Endopterygota</taxon>
        <taxon>Coleoptera</taxon>
        <taxon>Polyphaga</taxon>
        <taxon>Elateriformia</taxon>
        <taxon>Elateroidea</taxon>
        <taxon>Elateridae</taxon>
        <taxon>Agrypninae</taxon>
        <taxon>Pyrophorini</taxon>
        <taxon>Ignelater</taxon>
    </lineage>
</organism>
<feature type="compositionally biased region" description="Basic residues" evidence="1">
    <location>
        <begin position="1"/>
        <end position="15"/>
    </location>
</feature>
<feature type="compositionally biased region" description="Low complexity" evidence="1">
    <location>
        <begin position="27"/>
        <end position="41"/>
    </location>
</feature>
<comment type="caution">
    <text evidence="2">The sequence shown here is derived from an EMBL/GenBank/DDBJ whole genome shotgun (WGS) entry which is preliminary data.</text>
</comment>
<dbReference type="EMBL" id="VTPC01001720">
    <property type="protein sequence ID" value="KAF2901312.1"/>
    <property type="molecule type" value="Genomic_DNA"/>
</dbReference>
<dbReference type="Proteomes" id="UP000801492">
    <property type="component" value="Unassembled WGS sequence"/>
</dbReference>
<feature type="region of interest" description="Disordered" evidence="1">
    <location>
        <begin position="1"/>
        <end position="107"/>
    </location>
</feature>
<evidence type="ECO:0000313" key="2">
    <source>
        <dbReference type="EMBL" id="KAF2901312.1"/>
    </source>
</evidence>
<feature type="compositionally biased region" description="Acidic residues" evidence="1">
    <location>
        <begin position="135"/>
        <end position="145"/>
    </location>
</feature>
<feature type="region of interest" description="Disordered" evidence="1">
    <location>
        <begin position="122"/>
        <end position="145"/>
    </location>
</feature>
<feature type="compositionally biased region" description="Low complexity" evidence="1">
    <location>
        <begin position="54"/>
        <end position="65"/>
    </location>
</feature>
<feature type="non-terminal residue" evidence="2">
    <location>
        <position position="145"/>
    </location>
</feature>
<evidence type="ECO:0000313" key="3">
    <source>
        <dbReference type="Proteomes" id="UP000801492"/>
    </source>
</evidence>
<dbReference type="OrthoDB" id="6783965at2759"/>
<proteinExistence type="predicted"/>
<name>A0A8K0DDZ8_IGNLU</name>
<keyword evidence="3" id="KW-1185">Reference proteome</keyword>
<protein>
    <submittedName>
        <fullName evidence="2">Uncharacterized protein</fullName>
    </submittedName>
</protein>
<sequence length="145" mass="16081">MDKANKRQKSKKKNSKAVNIPTIIIESPSASSSSLVSETRSFPSPPPSYENCFNSNSQTSIQTNSRIPEEPENLEDAKNPEDDSDLPEPEASGRRASLRRNSISLPNLEDLEIEIIKNLAQDMKEPQGTINIETDTSDDEYSPNC</sequence>
<accession>A0A8K0DDZ8</accession>
<gene>
    <name evidence="2" type="ORF">ILUMI_04873</name>
</gene>
<reference evidence="2" key="1">
    <citation type="submission" date="2019-08" db="EMBL/GenBank/DDBJ databases">
        <title>The genome of the North American firefly Photinus pyralis.</title>
        <authorList>
            <consortium name="Photinus pyralis genome working group"/>
            <person name="Fallon T.R."/>
            <person name="Sander Lower S.E."/>
            <person name="Weng J.-K."/>
        </authorList>
    </citation>
    <scope>NUCLEOTIDE SEQUENCE</scope>
    <source>
        <strain evidence="2">TRF0915ILg1</strain>
        <tissue evidence="2">Whole body</tissue>
    </source>
</reference>